<organism evidence="2 3">
    <name type="scientific">Paracoccus onubensis</name>
    <dbReference type="NCBI Taxonomy" id="1675788"/>
    <lineage>
        <taxon>Bacteria</taxon>
        <taxon>Pseudomonadati</taxon>
        <taxon>Pseudomonadota</taxon>
        <taxon>Alphaproteobacteria</taxon>
        <taxon>Rhodobacterales</taxon>
        <taxon>Paracoccaceae</taxon>
        <taxon>Paracoccus</taxon>
    </lineage>
</organism>
<dbReference type="AlphaFoldDB" id="A0A418SWX9"/>
<proteinExistence type="predicted"/>
<feature type="transmembrane region" description="Helical" evidence="1">
    <location>
        <begin position="12"/>
        <end position="32"/>
    </location>
</feature>
<evidence type="ECO:0000313" key="2">
    <source>
        <dbReference type="EMBL" id="RJE85411.1"/>
    </source>
</evidence>
<accession>A0A418SWX9</accession>
<dbReference type="RefSeq" id="WP_119748566.1">
    <property type="nucleotide sequence ID" value="NZ_JAUUTZ010000001.1"/>
</dbReference>
<comment type="caution">
    <text evidence="2">The sequence shown here is derived from an EMBL/GenBank/DDBJ whole genome shotgun (WGS) entry which is preliminary data.</text>
</comment>
<gene>
    <name evidence="2" type="ORF">D3P04_10410</name>
</gene>
<dbReference type="EMBL" id="QZCG01000006">
    <property type="protein sequence ID" value="RJE85411.1"/>
    <property type="molecule type" value="Genomic_DNA"/>
</dbReference>
<dbReference type="Proteomes" id="UP000284202">
    <property type="component" value="Unassembled WGS sequence"/>
</dbReference>
<keyword evidence="1" id="KW-0812">Transmembrane</keyword>
<sequence>MDLSPLILNERVAAALVTAIVGGGVVAAGWFWTHALSRRRDLVLRRERINDIQRALLAEIRAHVVALERQMLDLPDAEQLQLLISEGAAPILPHDANDRIFRAIVTDVHMLPEASIDSVVRYYRLLAVRAAFGEDVLQNIRNNPDRAAKMLLDYIAISNETLETGREAVDTLTAGLGKAAISRTSVDRSGP</sequence>
<protein>
    <submittedName>
        <fullName evidence="2">Uncharacterized protein</fullName>
    </submittedName>
</protein>
<reference evidence="3" key="1">
    <citation type="submission" date="2018-09" db="EMBL/GenBank/DDBJ databases">
        <title>Acidovorax cavernicola nov. sp. isolated from Gruta de las Maravillas (Aracena, Spain).</title>
        <authorList>
            <person name="Jurado V."/>
            <person name="Gutierrez-Patricio S."/>
            <person name="Gonzalez-Pimentel J.L."/>
            <person name="Miller A.Z."/>
            <person name="Laiz L."/>
            <person name="Saiz-Jimenez C."/>
        </authorList>
    </citation>
    <scope>NUCLEOTIDE SEQUENCE [LARGE SCALE GENOMIC DNA]</scope>
    <source>
        <strain evidence="3">1011MAR3C25</strain>
    </source>
</reference>
<dbReference type="OrthoDB" id="7836441at2"/>
<keyword evidence="1" id="KW-0472">Membrane</keyword>
<name>A0A418SWX9_9RHOB</name>
<keyword evidence="1" id="KW-1133">Transmembrane helix</keyword>
<keyword evidence="3" id="KW-1185">Reference proteome</keyword>
<evidence type="ECO:0000313" key="3">
    <source>
        <dbReference type="Proteomes" id="UP000284202"/>
    </source>
</evidence>
<evidence type="ECO:0000256" key="1">
    <source>
        <dbReference type="SAM" id="Phobius"/>
    </source>
</evidence>